<comment type="caution">
    <text evidence="2">The sequence shown here is derived from an EMBL/GenBank/DDBJ whole genome shotgun (WGS) entry which is preliminary data.</text>
</comment>
<sequence length="786" mass="89409">MKKNSEFHNKDQQNRIRRSSLRNLNEEVRTSSKGFNSRVSRERADMRRVKRVRFADPDTVPLNCKPDPCSLPAKGTLPPSFDEPKTSEYAFYKRLRKNADRSCHPYPHNKQDNPLEKFEANNSAGELTNVVKPFKHDFGIRSLFPVEKVTPTKLESSHSPPGPGDSWNSECKNGTQAKPGLSTRDTSEQYRCILHLRQESCNHETFPVIQVALETKVPSLTCFVSILRFKIEYSHGNSSFRGVSTFLESCNHENFPVIQVAPETKVPRITDDFVKTSGPHCRNLEVFSTKRQKLLQWALEASSIDSSQCHSNRYDLVSVLFRRLVPESNATASSSCMRQRIRSQELNTMSQLPASPESDILIKELPQTPNMNLISPNVGRYIENGSSECWSNKSREVIFSQLDNMDVDSQLIGHTNNFQLQYQKRNYDDFGYDGRTTGSQIKRELAFDVDQLGTEFSFKGCGYLALPMQSRLDFSIHENLSSSWDDSEKSLGFSNNLSFKELDELHDPNEPVLGEDCSHLLGCDDNNLENENDFASHSLSTVLNLHPISSTSSGDDNWKTLNHKFDETGFHSSSVLAIRHCPDFPLLDFCSESYPVHAFGSQVLEDRDDQVVVSDHFRLNLPFNPNYLALAENSKFSDDYKWRNILHSPRGNWRVMSKVLREISFPRSDTLKLPSGQNFDFRLKGLSVIDSFREHQSSIQSDLQVLMKDMKGPSSSSLAGNINNWCLDNSSHTATHAQFDEDIFNTYESHDYSPIGFKISLNKELVYPFLLDNSSWEGSGEMFLES</sequence>
<proteinExistence type="predicted"/>
<gene>
    <name evidence="2" type="ORF">BVC80_9099g26</name>
</gene>
<organism evidence="2 3">
    <name type="scientific">Macleaya cordata</name>
    <name type="common">Five-seeded plume-poppy</name>
    <name type="synonym">Bocconia cordata</name>
    <dbReference type="NCBI Taxonomy" id="56857"/>
    <lineage>
        <taxon>Eukaryota</taxon>
        <taxon>Viridiplantae</taxon>
        <taxon>Streptophyta</taxon>
        <taxon>Embryophyta</taxon>
        <taxon>Tracheophyta</taxon>
        <taxon>Spermatophyta</taxon>
        <taxon>Magnoliopsida</taxon>
        <taxon>Ranunculales</taxon>
        <taxon>Papaveraceae</taxon>
        <taxon>Papaveroideae</taxon>
        <taxon>Macleaya</taxon>
    </lineage>
</organism>
<protein>
    <submittedName>
        <fullName evidence="2">Uncharacterized protein</fullName>
    </submittedName>
</protein>
<dbReference type="OrthoDB" id="1938423at2759"/>
<feature type="region of interest" description="Disordered" evidence="1">
    <location>
        <begin position="1"/>
        <end position="47"/>
    </location>
</feature>
<accession>A0A200PVJ3</accession>
<dbReference type="OMA" id="FRENIFM"/>
<feature type="region of interest" description="Disordered" evidence="1">
    <location>
        <begin position="151"/>
        <end position="183"/>
    </location>
</feature>
<evidence type="ECO:0000256" key="1">
    <source>
        <dbReference type="SAM" id="MobiDB-lite"/>
    </source>
</evidence>
<feature type="compositionally biased region" description="Polar residues" evidence="1">
    <location>
        <begin position="166"/>
        <end position="176"/>
    </location>
</feature>
<evidence type="ECO:0000313" key="2">
    <source>
        <dbReference type="EMBL" id="OVA02238.1"/>
    </source>
</evidence>
<dbReference type="AlphaFoldDB" id="A0A200PVJ3"/>
<dbReference type="EMBL" id="MVGT01003956">
    <property type="protein sequence ID" value="OVA02238.1"/>
    <property type="molecule type" value="Genomic_DNA"/>
</dbReference>
<name>A0A200PVJ3_MACCD</name>
<dbReference type="InParanoid" id="A0A200PVJ3"/>
<feature type="compositionally biased region" description="Basic and acidic residues" evidence="1">
    <location>
        <begin position="1"/>
        <end position="14"/>
    </location>
</feature>
<keyword evidence="3" id="KW-1185">Reference proteome</keyword>
<reference evidence="2 3" key="1">
    <citation type="journal article" date="2017" name="Mol. Plant">
        <title>The Genome of Medicinal Plant Macleaya cordata Provides New Insights into Benzylisoquinoline Alkaloids Metabolism.</title>
        <authorList>
            <person name="Liu X."/>
            <person name="Liu Y."/>
            <person name="Huang P."/>
            <person name="Ma Y."/>
            <person name="Qing Z."/>
            <person name="Tang Q."/>
            <person name="Cao H."/>
            <person name="Cheng P."/>
            <person name="Zheng Y."/>
            <person name="Yuan Z."/>
            <person name="Zhou Y."/>
            <person name="Liu J."/>
            <person name="Tang Z."/>
            <person name="Zhuo Y."/>
            <person name="Zhang Y."/>
            <person name="Yu L."/>
            <person name="Huang J."/>
            <person name="Yang P."/>
            <person name="Peng Q."/>
            <person name="Zhang J."/>
            <person name="Jiang W."/>
            <person name="Zhang Z."/>
            <person name="Lin K."/>
            <person name="Ro D.K."/>
            <person name="Chen X."/>
            <person name="Xiong X."/>
            <person name="Shang Y."/>
            <person name="Huang S."/>
            <person name="Zeng J."/>
        </authorList>
    </citation>
    <scope>NUCLEOTIDE SEQUENCE [LARGE SCALE GENOMIC DNA]</scope>
    <source>
        <strain evidence="3">cv. BLH2017</strain>
        <tissue evidence="2">Root</tissue>
    </source>
</reference>
<dbReference type="Proteomes" id="UP000195402">
    <property type="component" value="Unassembled WGS sequence"/>
</dbReference>
<evidence type="ECO:0000313" key="3">
    <source>
        <dbReference type="Proteomes" id="UP000195402"/>
    </source>
</evidence>